<protein>
    <recommendedName>
        <fullName evidence="4">PknH-like protein</fullName>
    </recommendedName>
</protein>
<comment type="caution">
    <text evidence="2">The sequence shown here is derived from an EMBL/GenBank/DDBJ whole genome shotgun (WGS) entry which is preliminary data.</text>
</comment>
<organism evidence="2 3">
    <name type="scientific">Actinomadura algeriensis</name>
    <dbReference type="NCBI Taxonomy" id="1679523"/>
    <lineage>
        <taxon>Bacteria</taxon>
        <taxon>Bacillati</taxon>
        <taxon>Actinomycetota</taxon>
        <taxon>Actinomycetes</taxon>
        <taxon>Streptosporangiales</taxon>
        <taxon>Thermomonosporaceae</taxon>
        <taxon>Actinomadura</taxon>
    </lineage>
</organism>
<accession>A0ABR9JQB9</accession>
<evidence type="ECO:0000256" key="1">
    <source>
        <dbReference type="SAM" id="SignalP"/>
    </source>
</evidence>
<feature type="signal peptide" evidence="1">
    <location>
        <begin position="1"/>
        <end position="21"/>
    </location>
</feature>
<name>A0ABR9JQB9_9ACTN</name>
<gene>
    <name evidence="2" type="ORF">H4W34_002426</name>
</gene>
<sequence length="234" mass="23909">MAHRLLPLVLAAALTAAAASACGGDEPAPASGGGGNVAVAGVGYTSDQLAQALLTELPGYQRSGDPDLGEYGTLRAIRNAAHLRESVVLDKPRCANGAGGPGGNIPAKVPAALVSFAKGNGQTATQTLMAMTADEAEEQVNARVPSGCLEFNTKIGDKAAQHRVTEAPRGGIGQGSRTVGVTTIAGTAHTKAWYVVFRGRDYLATVSVVGPNATRDEAERIAGEAHRNADRFLP</sequence>
<reference evidence="2 3" key="1">
    <citation type="submission" date="2020-10" db="EMBL/GenBank/DDBJ databases">
        <title>Sequencing the genomes of 1000 actinobacteria strains.</title>
        <authorList>
            <person name="Klenk H.-P."/>
        </authorList>
    </citation>
    <scope>NUCLEOTIDE SEQUENCE [LARGE SCALE GENOMIC DNA]</scope>
    <source>
        <strain evidence="2 3">DSM 46744</strain>
    </source>
</reference>
<dbReference type="EMBL" id="JADBDZ010000001">
    <property type="protein sequence ID" value="MBE1532593.1"/>
    <property type="molecule type" value="Genomic_DNA"/>
</dbReference>
<evidence type="ECO:0008006" key="4">
    <source>
        <dbReference type="Google" id="ProtNLM"/>
    </source>
</evidence>
<proteinExistence type="predicted"/>
<dbReference type="PROSITE" id="PS51257">
    <property type="entry name" value="PROKAR_LIPOPROTEIN"/>
    <property type="match status" value="1"/>
</dbReference>
<evidence type="ECO:0000313" key="2">
    <source>
        <dbReference type="EMBL" id="MBE1532593.1"/>
    </source>
</evidence>
<keyword evidence="1" id="KW-0732">Signal</keyword>
<dbReference type="Proteomes" id="UP000627838">
    <property type="component" value="Unassembled WGS sequence"/>
</dbReference>
<feature type="chain" id="PRO_5045125708" description="PknH-like protein" evidence="1">
    <location>
        <begin position="22"/>
        <end position="234"/>
    </location>
</feature>
<keyword evidence="3" id="KW-1185">Reference proteome</keyword>
<dbReference type="RefSeq" id="WP_192759262.1">
    <property type="nucleotide sequence ID" value="NZ_JADBDZ010000001.1"/>
</dbReference>
<evidence type="ECO:0000313" key="3">
    <source>
        <dbReference type="Proteomes" id="UP000627838"/>
    </source>
</evidence>